<dbReference type="GO" id="GO:0019243">
    <property type="term" value="P:methylglyoxal catabolic process to D-lactate via S-lactoyl-glutathione"/>
    <property type="evidence" value="ECO:0007669"/>
    <property type="project" value="InterPro"/>
</dbReference>
<evidence type="ECO:0000259" key="10">
    <source>
        <dbReference type="SMART" id="SM00849"/>
    </source>
</evidence>
<dbReference type="PANTHER" id="PTHR43705">
    <property type="entry name" value="HYDROXYACYLGLUTATHIONE HYDROLASE"/>
    <property type="match status" value="1"/>
</dbReference>
<dbReference type="SMART" id="SM00849">
    <property type="entry name" value="Lactamase_B"/>
    <property type="match status" value="1"/>
</dbReference>
<organism evidence="11 12">
    <name type="scientific">Hondaea fermentalgiana</name>
    <dbReference type="NCBI Taxonomy" id="2315210"/>
    <lineage>
        <taxon>Eukaryota</taxon>
        <taxon>Sar</taxon>
        <taxon>Stramenopiles</taxon>
        <taxon>Bigyra</taxon>
        <taxon>Labyrinthulomycetes</taxon>
        <taxon>Thraustochytrida</taxon>
        <taxon>Thraustochytriidae</taxon>
        <taxon>Hondaea</taxon>
    </lineage>
</organism>
<name>A0A2R5G512_9STRA</name>
<evidence type="ECO:0000256" key="8">
    <source>
        <dbReference type="ARBA" id="ARBA00022833"/>
    </source>
</evidence>
<dbReference type="InterPro" id="IPR032282">
    <property type="entry name" value="HAGH_C"/>
</dbReference>
<keyword evidence="8" id="KW-0862">Zinc</keyword>
<comment type="caution">
    <text evidence="11">The sequence shown here is derived from an EMBL/GenBank/DDBJ whole genome shotgun (WGS) entry which is preliminary data.</text>
</comment>
<protein>
    <recommendedName>
        <fullName evidence="5">hydroxyacylglutathione hydrolase</fullName>
        <ecNumber evidence="5">3.1.2.6</ecNumber>
    </recommendedName>
    <alternativeName>
        <fullName evidence="9">Glyoxalase II</fullName>
    </alternativeName>
</protein>
<keyword evidence="12" id="KW-1185">Reference proteome</keyword>
<evidence type="ECO:0000256" key="2">
    <source>
        <dbReference type="ARBA" id="ARBA00001947"/>
    </source>
</evidence>
<comment type="catalytic activity">
    <reaction evidence="1">
        <text>an S-(2-hydroxyacyl)glutathione + H2O = a 2-hydroxy carboxylate + glutathione + H(+)</text>
        <dbReference type="Rhea" id="RHEA:21864"/>
        <dbReference type="ChEBI" id="CHEBI:15377"/>
        <dbReference type="ChEBI" id="CHEBI:15378"/>
        <dbReference type="ChEBI" id="CHEBI:57925"/>
        <dbReference type="ChEBI" id="CHEBI:58896"/>
        <dbReference type="ChEBI" id="CHEBI:71261"/>
        <dbReference type="EC" id="3.1.2.6"/>
    </reaction>
</comment>
<accession>A0A2R5G512</accession>
<dbReference type="GO" id="GO:0004416">
    <property type="term" value="F:hydroxyacylglutathione hydrolase activity"/>
    <property type="evidence" value="ECO:0007669"/>
    <property type="project" value="UniProtKB-EC"/>
</dbReference>
<dbReference type="CDD" id="cd07723">
    <property type="entry name" value="hydroxyacylglutathione_hydrolase_MBL-fold"/>
    <property type="match status" value="1"/>
</dbReference>
<evidence type="ECO:0000256" key="6">
    <source>
        <dbReference type="ARBA" id="ARBA00022723"/>
    </source>
</evidence>
<dbReference type="Proteomes" id="UP000241890">
    <property type="component" value="Unassembled WGS sequence"/>
</dbReference>
<dbReference type="Pfam" id="PF00753">
    <property type="entry name" value="Lactamase_B"/>
    <property type="match status" value="1"/>
</dbReference>
<evidence type="ECO:0000256" key="1">
    <source>
        <dbReference type="ARBA" id="ARBA00001623"/>
    </source>
</evidence>
<dbReference type="InParanoid" id="A0A2R5G512"/>
<keyword evidence="6" id="KW-0479">Metal-binding</keyword>
<dbReference type="InterPro" id="IPR036866">
    <property type="entry name" value="RibonucZ/Hydroxyglut_hydro"/>
</dbReference>
<dbReference type="SUPFAM" id="SSF56281">
    <property type="entry name" value="Metallo-hydrolase/oxidoreductase"/>
    <property type="match status" value="1"/>
</dbReference>
<feature type="domain" description="Metallo-beta-lactamase" evidence="10">
    <location>
        <begin position="57"/>
        <end position="220"/>
    </location>
</feature>
<dbReference type="InterPro" id="IPR001279">
    <property type="entry name" value="Metallo-B-lactamas"/>
</dbReference>
<evidence type="ECO:0000313" key="11">
    <source>
        <dbReference type="EMBL" id="GBG24878.1"/>
    </source>
</evidence>
<comment type="similarity">
    <text evidence="4">Belongs to the metallo-beta-lactamase superfamily. Glyoxalase II family.</text>
</comment>
<dbReference type="EMBL" id="BEYU01000009">
    <property type="protein sequence ID" value="GBG24878.1"/>
    <property type="molecule type" value="Genomic_DNA"/>
</dbReference>
<evidence type="ECO:0000313" key="12">
    <source>
        <dbReference type="Proteomes" id="UP000241890"/>
    </source>
</evidence>
<dbReference type="OrthoDB" id="515692at2759"/>
<reference evidence="11 12" key="1">
    <citation type="submission" date="2017-12" db="EMBL/GenBank/DDBJ databases">
        <title>Sequencing, de novo assembly and annotation of complete genome of a new Thraustochytrid species, strain FCC1311.</title>
        <authorList>
            <person name="Sedici K."/>
            <person name="Godart F."/>
            <person name="Aiese Cigliano R."/>
            <person name="Sanseverino W."/>
            <person name="Barakat M."/>
            <person name="Ortet P."/>
            <person name="Marechal E."/>
            <person name="Cagnac O."/>
            <person name="Amato A."/>
        </authorList>
    </citation>
    <scope>NUCLEOTIDE SEQUENCE [LARGE SCALE GENOMIC DNA]</scope>
</reference>
<dbReference type="InterPro" id="IPR035680">
    <property type="entry name" value="Clx_II_MBL"/>
</dbReference>
<keyword evidence="7 11" id="KW-0378">Hydrolase</keyword>
<comment type="cofactor">
    <cofactor evidence="2">
        <name>Zn(2+)</name>
        <dbReference type="ChEBI" id="CHEBI:29105"/>
    </cofactor>
</comment>
<dbReference type="Gene3D" id="3.60.15.10">
    <property type="entry name" value="Ribonuclease Z/Hydroxyacylglutathione hydrolase-like"/>
    <property type="match status" value="1"/>
</dbReference>
<evidence type="ECO:0000256" key="4">
    <source>
        <dbReference type="ARBA" id="ARBA00006759"/>
    </source>
</evidence>
<evidence type="ECO:0000256" key="3">
    <source>
        <dbReference type="ARBA" id="ARBA00004963"/>
    </source>
</evidence>
<dbReference type="EC" id="3.1.2.6" evidence="5"/>
<evidence type="ECO:0000256" key="9">
    <source>
        <dbReference type="ARBA" id="ARBA00031044"/>
    </source>
</evidence>
<dbReference type="PANTHER" id="PTHR43705:SF1">
    <property type="entry name" value="HYDROXYACYLGLUTATHIONE HYDROLASE GLOB"/>
    <property type="match status" value="1"/>
</dbReference>
<dbReference type="HAMAP" id="MF_01374">
    <property type="entry name" value="Glyoxalase_2"/>
    <property type="match status" value="1"/>
</dbReference>
<proteinExistence type="inferred from homology"/>
<comment type="pathway">
    <text evidence="3">Secondary metabolite metabolism; methylglyoxal degradation; (R)-lactate from methylglyoxal: step 2/2.</text>
</comment>
<evidence type="ECO:0000256" key="7">
    <source>
        <dbReference type="ARBA" id="ARBA00022801"/>
    </source>
</evidence>
<dbReference type="Pfam" id="PF16123">
    <property type="entry name" value="HAGH_C"/>
    <property type="match status" value="1"/>
</dbReference>
<dbReference type="AlphaFoldDB" id="A0A2R5G512"/>
<dbReference type="GO" id="GO:0046872">
    <property type="term" value="F:metal ion binding"/>
    <property type="evidence" value="ECO:0007669"/>
    <property type="project" value="UniProtKB-KW"/>
</dbReference>
<sequence length="290" mass="32063">MHAARTMRSRGLCAQRARLRRNMHSIQQEVLPSWVSTRTTRVDETGLEVATFGARQDNYGFVVRGGGNGGGDTGETLAVDTPEWAPLLEALHGSKLDVLLTTHGHHDHVAGHEDAAKYFGSGLRIYGPEEETNHIPKLTDTVKPGDEIELAGETVRVINVSGHTLGHIAYYFTRSKVLFPGDSIFPLGCGRVFEGTFEDSYEALNRIKELPHETLIFAAHEYALSNAAFAVWADPNNADLAAHAEFLKAQVAAKEPTVPTTLGQELRFNPFLRAETLERFSELRKQKDNF</sequence>
<gene>
    <name evidence="11" type="ORF">FCC1311_095761</name>
</gene>
<dbReference type="InterPro" id="IPR050110">
    <property type="entry name" value="Glyoxalase_II_hydrolase"/>
</dbReference>
<dbReference type="InterPro" id="IPR017782">
    <property type="entry name" value="Hydroxyacylglutathione_Hdrlase"/>
</dbReference>
<evidence type="ECO:0000256" key="5">
    <source>
        <dbReference type="ARBA" id="ARBA00011917"/>
    </source>
</evidence>
<dbReference type="NCBIfam" id="TIGR03413">
    <property type="entry name" value="GSH_gloB"/>
    <property type="match status" value="1"/>
</dbReference>